<accession>A0A420YA62</accession>
<dbReference type="AlphaFoldDB" id="A0A420YA62"/>
<sequence length="153" mass="16928">MIQQWQHPLCTVVHKPNAPCDNQALHDRARLPSARTMASATRRNDISLKQLPATGETRDAGASTSTHSPIQRLSATMAPLSTRQTPEDTVCETPQANHKVFSPQRRREPKEARDLESGLWHATGVSEDSEQQEQAFGLLIALIYHDCLSLAVP</sequence>
<gene>
    <name evidence="2" type="ORF">DL546_006377</name>
</gene>
<organism evidence="2 3">
    <name type="scientific">Coniochaeta pulveracea</name>
    <dbReference type="NCBI Taxonomy" id="177199"/>
    <lineage>
        <taxon>Eukaryota</taxon>
        <taxon>Fungi</taxon>
        <taxon>Dikarya</taxon>
        <taxon>Ascomycota</taxon>
        <taxon>Pezizomycotina</taxon>
        <taxon>Sordariomycetes</taxon>
        <taxon>Sordariomycetidae</taxon>
        <taxon>Coniochaetales</taxon>
        <taxon>Coniochaetaceae</taxon>
        <taxon>Coniochaeta</taxon>
    </lineage>
</organism>
<evidence type="ECO:0000313" key="2">
    <source>
        <dbReference type="EMBL" id="RKU44769.1"/>
    </source>
</evidence>
<protein>
    <submittedName>
        <fullName evidence="2">Uncharacterized protein</fullName>
    </submittedName>
</protein>
<reference evidence="2 3" key="1">
    <citation type="submission" date="2018-08" db="EMBL/GenBank/DDBJ databases">
        <title>Draft genome of the lignicolous fungus Coniochaeta pulveracea.</title>
        <authorList>
            <person name="Borstlap C.J."/>
            <person name="De Witt R.N."/>
            <person name="Botha A."/>
            <person name="Volschenk H."/>
        </authorList>
    </citation>
    <scope>NUCLEOTIDE SEQUENCE [LARGE SCALE GENOMIC DNA]</scope>
    <source>
        <strain evidence="2 3">CAB683</strain>
    </source>
</reference>
<feature type="compositionally biased region" description="Polar residues" evidence="1">
    <location>
        <begin position="62"/>
        <end position="84"/>
    </location>
</feature>
<evidence type="ECO:0000256" key="1">
    <source>
        <dbReference type="SAM" id="MobiDB-lite"/>
    </source>
</evidence>
<evidence type="ECO:0000313" key="3">
    <source>
        <dbReference type="Proteomes" id="UP000275385"/>
    </source>
</evidence>
<proteinExistence type="predicted"/>
<feature type="region of interest" description="Disordered" evidence="1">
    <location>
        <begin position="35"/>
        <end position="115"/>
    </location>
</feature>
<dbReference type="Proteomes" id="UP000275385">
    <property type="component" value="Unassembled WGS sequence"/>
</dbReference>
<keyword evidence="3" id="KW-1185">Reference proteome</keyword>
<comment type="caution">
    <text evidence="2">The sequence shown here is derived from an EMBL/GenBank/DDBJ whole genome shotgun (WGS) entry which is preliminary data.</text>
</comment>
<name>A0A420YA62_9PEZI</name>
<dbReference type="EMBL" id="QVQW01000027">
    <property type="protein sequence ID" value="RKU44769.1"/>
    <property type="molecule type" value="Genomic_DNA"/>
</dbReference>
<feature type="compositionally biased region" description="Basic and acidic residues" evidence="1">
    <location>
        <begin position="105"/>
        <end position="115"/>
    </location>
</feature>